<name>A0A326U2Y2_THEHA</name>
<evidence type="ECO:0000313" key="2">
    <source>
        <dbReference type="Proteomes" id="UP000248806"/>
    </source>
</evidence>
<evidence type="ECO:0000313" key="1">
    <source>
        <dbReference type="EMBL" id="PZW25390.1"/>
    </source>
</evidence>
<reference evidence="1 2" key="1">
    <citation type="submission" date="2018-06" db="EMBL/GenBank/DDBJ databases">
        <title>Genomic Encyclopedia of Archaeal and Bacterial Type Strains, Phase II (KMG-II): from individual species to whole genera.</title>
        <authorList>
            <person name="Goeker M."/>
        </authorList>
    </citation>
    <scope>NUCLEOTIDE SEQUENCE [LARGE SCALE GENOMIC DNA]</scope>
    <source>
        <strain evidence="1 2">ATCC BAA-1881</strain>
    </source>
</reference>
<dbReference type="AlphaFoldDB" id="A0A326U2Y2"/>
<organism evidence="1 2">
    <name type="scientific">Thermosporothrix hazakensis</name>
    <dbReference type="NCBI Taxonomy" id="644383"/>
    <lineage>
        <taxon>Bacteria</taxon>
        <taxon>Bacillati</taxon>
        <taxon>Chloroflexota</taxon>
        <taxon>Ktedonobacteria</taxon>
        <taxon>Ktedonobacterales</taxon>
        <taxon>Thermosporotrichaceae</taxon>
        <taxon>Thermosporothrix</taxon>
    </lineage>
</organism>
<gene>
    <name evidence="1" type="ORF">EI42_04234</name>
</gene>
<keyword evidence="2" id="KW-1185">Reference proteome</keyword>
<protein>
    <submittedName>
        <fullName evidence="1">Uncharacterized protein</fullName>
    </submittedName>
</protein>
<sequence length="59" mass="6876">MSRHGRNKDNGESREYSHIRYVRIRLCMRSQVLIVMQNMPFGAIVDTEDDMLLSFGSTL</sequence>
<dbReference type="Proteomes" id="UP000248806">
    <property type="component" value="Unassembled WGS sequence"/>
</dbReference>
<proteinExistence type="predicted"/>
<dbReference type="EMBL" id="QKUF01000018">
    <property type="protein sequence ID" value="PZW25390.1"/>
    <property type="molecule type" value="Genomic_DNA"/>
</dbReference>
<accession>A0A326U2Y2</accession>
<comment type="caution">
    <text evidence="1">The sequence shown here is derived from an EMBL/GenBank/DDBJ whole genome shotgun (WGS) entry which is preliminary data.</text>
</comment>